<evidence type="ECO:0000256" key="4">
    <source>
        <dbReference type="ARBA" id="ARBA00022642"/>
    </source>
</evidence>
<evidence type="ECO:0000256" key="1">
    <source>
        <dbReference type="ARBA" id="ARBA00002324"/>
    </source>
</evidence>
<evidence type="ECO:0000256" key="2">
    <source>
        <dbReference type="ARBA" id="ARBA00005019"/>
    </source>
</evidence>
<dbReference type="HAMAP" id="MF_00244">
    <property type="entry name" value="NaMN_adenylyltr"/>
    <property type="match status" value="1"/>
</dbReference>
<keyword evidence="8 11" id="KW-0067">ATP-binding</keyword>
<dbReference type="NCBIfam" id="TIGR00482">
    <property type="entry name" value="nicotinate (nicotinamide) nucleotide adenylyltransferase"/>
    <property type="match status" value="1"/>
</dbReference>
<keyword evidence="4 11" id="KW-0662">Pyridine nucleotide biosynthesis</keyword>
<protein>
    <recommendedName>
        <fullName evidence="11">Probable nicotinate-nucleotide adenylyltransferase</fullName>
        <ecNumber evidence="11">2.7.7.18</ecNumber>
    </recommendedName>
    <alternativeName>
        <fullName evidence="11">Deamido-NAD(+) diphosphorylase</fullName>
    </alternativeName>
    <alternativeName>
        <fullName evidence="11">Deamido-NAD(+) pyrophosphorylase</fullName>
    </alternativeName>
    <alternativeName>
        <fullName evidence="11">Nicotinate mononucleotide adenylyltransferase</fullName>
        <shortName evidence="11">NaMN adenylyltransferase</shortName>
    </alternativeName>
</protein>
<evidence type="ECO:0000256" key="6">
    <source>
        <dbReference type="ARBA" id="ARBA00022695"/>
    </source>
</evidence>
<dbReference type="GO" id="GO:0004515">
    <property type="term" value="F:nicotinate-nucleotide adenylyltransferase activity"/>
    <property type="evidence" value="ECO:0007669"/>
    <property type="project" value="UniProtKB-UniRule"/>
</dbReference>
<dbReference type="InterPro" id="IPR004821">
    <property type="entry name" value="Cyt_trans-like"/>
</dbReference>
<evidence type="ECO:0000256" key="9">
    <source>
        <dbReference type="ARBA" id="ARBA00023027"/>
    </source>
</evidence>
<comment type="caution">
    <text evidence="13">The sequence shown here is derived from an EMBL/GenBank/DDBJ whole genome shotgun (WGS) entry which is preliminary data.</text>
</comment>
<accession>A0A4Q9VY54</accession>
<name>A0A4Q9VY54_9HYPH</name>
<comment type="similarity">
    <text evidence="3 11">Belongs to the NadD family.</text>
</comment>
<evidence type="ECO:0000256" key="7">
    <source>
        <dbReference type="ARBA" id="ARBA00022741"/>
    </source>
</evidence>
<dbReference type="GO" id="GO:0009435">
    <property type="term" value="P:NAD+ biosynthetic process"/>
    <property type="evidence" value="ECO:0007669"/>
    <property type="project" value="UniProtKB-UniRule"/>
</dbReference>
<keyword evidence="6 11" id="KW-0548">Nucleotidyltransferase</keyword>
<dbReference type="CDD" id="cd02165">
    <property type="entry name" value="NMNAT"/>
    <property type="match status" value="1"/>
</dbReference>
<evidence type="ECO:0000256" key="10">
    <source>
        <dbReference type="ARBA" id="ARBA00048721"/>
    </source>
</evidence>
<dbReference type="GO" id="GO:0005524">
    <property type="term" value="F:ATP binding"/>
    <property type="evidence" value="ECO:0007669"/>
    <property type="project" value="UniProtKB-KW"/>
</dbReference>
<dbReference type="NCBIfam" id="NF000843">
    <property type="entry name" value="PRK00071.2-2"/>
    <property type="match status" value="1"/>
</dbReference>
<evidence type="ECO:0000256" key="11">
    <source>
        <dbReference type="HAMAP-Rule" id="MF_00244"/>
    </source>
</evidence>
<dbReference type="Gene3D" id="3.40.50.620">
    <property type="entry name" value="HUPs"/>
    <property type="match status" value="1"/>
</dbReference>
<dbReference type="NCBIfam" id="NF000845">
    <property type="entry name" value="PRK00071.2-4"/>
    <property type="match status" value="1"/>
</dbReference>
<keyword evidence="7 11" id="KW-0547">Nucleotide-binding</keyword>
<evidence type="ECO:0000313" key="14">
    <source>
        <dbReference type="Proteomes" id="UP000292781"/>
    </source>
</evidence>
<comment type="catalytic activity">
    <reaction evidence="10 11">
        <text>nicotinate beta-D-ribonucleotide + ATP + H(+) = deamido-NAD(+) + diphosphate</text>
        <dbReference type="Rhea" id="RHEA:22860"/>
        <dbReference type="ChEBI" id="CHEBI:15378"/>
        <dbReference type="ChEBI" id="CHEBI:30616"/>
        <dbReference type="ChEBI" id="CHEBI:33019"/>
        <dbReference type="ChEBI" id="CHEBI:57502"/>
        <dbReference type="ChEBI" id="CHEBI:58437"/>
        <dbReference type="EC" id="2.7.7.18"/>
    </reaction>
</comment>
<evidence type="ECO:0000256" key="3">
    <source>
        <dbReference type="ARBA" id="ARBA00009014"/>
    </source>
</evidence>
<proteinExistence type="inferred from homology"/>
<dbReference type="PANTHER" id="PTHR39321">
    <property type="entry name" value="NICOTINATE-NUCLEOTIDE ADENYLYLTRANSFERASE-RELATED"/>
    <property type="match status" value="1"/>
</dbReference>
<comment type="pathway">
    <text evidence="2 11">Cofactor biosynthesis; NAD(+) biosynthesis; deamido-NAD(+) from nicotinate D-ribonucleotide: step 1/1.</text>
</comment>
<evidence type="ECO:0000313" key="13">
    <source>
        <dbReference type="EMBL" id="TBW40112.1"/>
    </source>
</evidence>
<dbReference type="InterPro" id="IPR014729">
    <property type="entry name" value="Rossmann-like_a/b/a_fold"/>
</dbReference>
<dbReference type="PANTHER" id="PTHR39321:SF3">
    <property type="entry name" value="PHOSPHOPANTETHEINE ADENYLYLTRANSFERASE"/>
    <property type="match status" value="1"/>
</dbReference>
<keyword evidence="5 11" id="KW-0808">Transferase</keyword>
<keyword evidence="9 11" id="KW-0520">NAD</keyword>
<comment type="function">
    <text evidence="1 11">Catalyzes the reversible adenylation of nicotinate mononucleotide (NaMN) to nicotinic acid adenine dinucleotide (NaAD).</text>
</comment>
<evidence type="ECO:0000256" key="8">
    <source>
        <dbReference type="ARBA" id="ARBA00022840"/>
    </source>
</evidence>
<reference evidence="13 14" key="1">
    <citation type="submission" date="2019-02" db="EMBL/GenBank/DDBJ databases">
        <title>Siculibacillus lacustris gen. nov., sp. nov., a new rosette-forming bacterium isolated from a freshwater crater lake (Lake St. Ana, Romania).</title>
        <authorList>
            <person name="Felfoldi T."/>
            <person name="Marton Z."/>
            <person name="Szabo A."/>
            <person name="Mentes A."/>
            <person name="Boka K."/>
            <person name="Marialigeti K."/>
            <person name="Mathe I."/>
            <person name="Koncz M."/>
            <person name="Schumann P."/>
            <person name="Toth E."/>
        </authorList>
    </citation>
    <scope>NUCLEOTIDE SEQUENCE [LARGE SCALE GENOMIC DNA]</scope>
    <source>
        <strain evidence="13 14">SA-279</strain>
    </source>
</reference>
<sequence length="198" mass="21906">MRIPPTAPGLRIGLLGGSFNPPHRGHFHVAETALARLGLDALWVMVTPGNPLKPRDDLPSLATRIDAARRLMDHPRITVTAFEAHFGSPYTWRTVERLAAMHPQVRFVWVMGADNLASFHRWQHWRRIAGTVPIAVIDRPGASMTPLSAPAALAYARHRLPEIDAARLADRPAPAWTFLHAPRNALSSTDLRRRGLAG</sequence>
<dbReference type="Proteomes" id="UP000292781">
    <property type="component" value="Unassembled WGS sequence"/>
</dbReference>
<dbReference type="AlphaFoldDB" id="A0A4Q9VY54"/>
<dbReference type="Pfam" id="PF01467">
    <property type="entry name" value="CTP_transf_like"/>
    <property type="match status" value="1"/>
</dbReference>
<dbReference type="OrthoDB" id="5295945at2"/>
<dbReference type="EC" id="2.7.7.18" evidence="11"/>
<dbReference type="InterPro" id="IPR005248">
    <property type="entry name" value="NadD/NMNAT"/>
</dbReference>
<feature type="domain" description="Cytidyltransferase-like" evidence="12">
    <location>
        <begin position="14"/>
        <end position="194"/>
    </location>
</feature>
<evidence type="ECO:0000259" key="12">
    <source>
        <dbReference type="Pfam" id="PF01467"/>
    </source>
</evidence>
<keyword evidence="14" id="KW-1185">Reference proteome</keyword>
<gene>
    <name evidence="11" type="primary">nadD</name>
    <name evidence="13" type="ORF">EYW49_04750</name>
</gene>
<dbReference type="EMBL" id="SJFN01000005">
    <property type="protein sequence ID" value="TBW40112.1"/>
    <property type="molecule type" value="Genomic_DNA"/>
</dbReference>
<dbReference type="SUPFAM" id="SSF52374">
    <property type="entry name" value="Nucleotidylyl transferase"/>
    <property type="match status" value="1"/>
</dbReference>
<evidence type="ECO:0000256" key="5">
    <source>
        <dbReference type="ARBA" id="ARBA00022679"/>
    </source>
</evidence>
<organism evidence="13 14">
    <name type="scientific">Siculibacillus lacustris</name>
    <dbReference type="NCBI Taxonomy" id="1549641"/>
    <lineage>
        <taxon>Bacteria</taxon>
        <taxon>Pseudomonadati</taxon>
        <taxon>Pseudomonadota</taxon>
        <taxon>Alphaproteobacteria</taxon>
        <taxon>Hyphomicrobiales</taxon>
        <taxon>Ancalomicrobiaceae</taxon>
        <taxon>Siculibacillus</taxon>
    </lineage>
</organism>
<dbReference type="UniPathway" id="UPA00253">
    <property type="reaction ID" value="UER00332"/>
</dbReference>